<dbReference type="KEGG" id="vbr:A6E01_20745"/>
<dbReference type="GO" id="GO:0003677">
    <property type="term" value="F:DNA binding"/>
    <property type="evidence" value="ECO:0007669"/>
    <property type="project" value="InterPro"/>
</dbReference>
<accession>A0AAN0Y063</accession>
<geneLocation type="plasmid" evidence="1 2">
    <name>unnamed1</name>
</geneLocation>
<reference evidence="1 2" key="1">
    <citation type="submission" date="2016-06" db="EMBL/GenBank/DDBJ databases">
        <title>Adaptive Radiation by Waves of Gene Transfer Leads to Fine-Scale Resource Partitioning in Marine Microbes.</title>
        <authorList>
            <person name="Hehemann J.-H."/>
            <person name="Arevalo P."/>
            <person name="Datta M.S."/>
            <person name="Yu X."/>
            <person name="Corzett C."/>
            <person name="Henschel A."/>
            <person name="Preheim S.P."/>
            <person name="Timberlake S."/>
            <person name="Alm E.J."/>
            <person name="Polz M.F."/>
        </authorList>
    </citation>
    <scope>NUCLEOTIDE SEQUENCE [LARGE SCALE GENOMIC DNA]</scope>
    <source>
        <strain evidence="1 2">FF50</strain>
        <plasmid evidence="1 2">unnamed1</plasmid>
    </source>
</reference>
<dbReference type="InterPro" id="IPR010982">
    <property type="entry name" value="Lambda_DNA-bd_dom_sf"/>
</dbReference>
<evidence type="ECO:0000313" key="1">
    <source>
        <dbReference type="EMBL" id="ANO35642.1"/>
    </source>
</evidence>
<dbReference type="EMBL" id="CP016179">
    <property type="protein sequence ID" value="ANO35642.1"/>
    <property type="molecule type" value="Genomic_DNA"/>
</dbReference>
<organism evidence="1 2">
    <name type="scientific">Vibrio breoganii</name>
    <dbReference type="NCBI Taxonomy" id="553239"/>
    <lineage>
        <taxon>Bacteria</taxon>
        <taxon>Pseudomonadati</taxon>
        <taxon>Pseudomonadota</taxon>
        <taxon>Gammaproteobacteria</taxon>
        <taxon>Vibrionales</taxon>
        <taxon>Vibrionaceae</taxon>
        <taxon>Vibrio</taxon>
    </lineage>
</organism>
<evidence type="ECO:0008006" key="3">
    <source>
        <dbReference type="Google" id="ProtNLM"/>
    </source>
</evidence>
<dbReference type="Proteomes" id="UP000092018">
    <property type="component" value="Plasmid unnamed1"/>
</dbReference>
<proteinExistence type="predicted"/>
<dbReference type="SUPFAM" id="SSF47413">
    <property type="entry name" value="lambda repressor-like DNA-binding domains"/>
    <property type="match status" value="1"/>
</dbReference>
<protein>
    <recommendedName>
        <fullName evidence="3">Helix-turn-helix domain-containing protein</fullName>
    </recommendedName>
</protein>
<evidence type="ECO:0000313" key="2">
    <source>
        <dbReference type="Proteomes" id="UP000092018"/>
    </source>
</evidence>
<dbReference type="InterPro" id="IPR001387">
    <property type="entry name" value="Cro/C1-type_HTH"/>
</dbReference>
<dbReference type="RefSeq" id="WP_065211401.1">
    <property type="nucleotide sequence ID" value="NZ_CP016179.1"/>
</dbReference>
<name>A0AAN0Y063_9VIBR</name>
<keyword evidence="1" id="KW-0614">Plasmid</keyword>
<dbReference type="AlphaFoldDB" id="A0AAN0Y063"/>
<dbReference type="CDD" id="cd00093">
    <property type="entry name" value="HTH_XRE"/>
    <property type="match status" value="1"/>
</dbReference>
<gene>
    <name evidence="1" type="ORF">A6E01_20745</name>
</gene>
<sequence>MNTLAKKIDRIKASTANISGGIAPSDRSMEIRTGHDLLLYRVFIGASQRKLAQMLRISPRVISKYEGGGVELTGALLSQINGIVRESDNGAKFLDAFRKVNSQHWYNWLDENNLKVSLREYSCSECGHDDVIVYPMVPELKRFVLICPLCGEREKISSINAYRQWFWSKDLDFYNASLYAKRTAEDGSVRGIGRSKRFSSHLFWFIRNVLDLSQYEMSVLISVPMCKIGMIERGTVALKENKAKLLIEHLTSSELPSRESKAIASLCALAAYKHYEQFPGSQRKKRIQADLASGAIFELIPKNELAE</sequence>